<evidence type="ECO:0000259" key="3">
    <source>
        <dbReference type="PROSITE" id="PS50914"/>
    </source>
</evidence>
<dbReference type="SMART" id="SM00116">
    <property type="entry name" value="CBS"/>
    <property type="match status" value="2"/>
</dbReference>
<sequence>MMRHFLTVSDVMTKNVVTVAEDTSFKAVAAVLAEHHISAVPVRSAFGGIVGVISETDLLRKEEFQRRPRRPWQRGAIRTKADAITAQMLMSSPAVTIEGGCTLDEAARLMAARRITRLVVMDGDKLAGIVTRSDLLRVFLAPDEEILARIRRDVVDRHLWDEPLAVQIDVLEGVVTLTGQVPQRSTVALAGSLVAGVDGVVGVHNELTWAFDDTARAAGPFY</sequence>
<gene>
    <name evidence="5" type="ORF">E0H50_41170</name>
</gene>
<dbReference type="Pfam" id="PF00571">
    <property type="entry name" value="CBS"/>
    <property type="match status" value="2"/>
</dbReference>
<dbReference type="Pfam" id="PF04972">
    <property type="entry name" value="BON"/>
    <property type="match status" value="1"/>
</dbReference>
<dbReference type="OrthoDB" id="3626971at2"/>
<reference evidence="5 6" key="1">
    <citation type="submission" date="2019-02" db="EMBL/GenBank/DDBJ databases">
        <title>Kribbella capetownensis sp. nov. and Kribbella speibonae sp. nov., isolated from soil.</title>
        <authorList>
            <person name="Curtis S.M."/>
            <person name="Norton I."/>
            <person name="Everest G.J."/>
            <person name="Meyers P.R."/>
        </authorList>
    </citation>
    <scope>NUCLEOTIDE SEQUENCE [LARGE SCALE GENOMIC DNA]</scope>
    <source>
        <strain evidence="5 6">DSM 27082</strain>
    </source>
</reference>
<dbReference type="InterPro" id="IPR017080">
    <property type="entry name" value="UCP036990_CBS_BON"/>
</dbReference>
<dbReference type="InterPro" id="IPR000644">
    <property type="entry name" value="CBS_dom"/>
</dbReference>
<organism evidence="5 6">
    <name type="scientific">Kribbella sindirgiensis</name>
    <dbReference type="NCBI Taxonomy" id="1124744"/>
    <lineage>
        <taxon>Bacteria</taxon>
        <taxon>Bacillati</taxon>
        <taxon>Actinomycetota</taxon>
        <taxon>Actinomycetes</taxon>
        <taxon>Propionibacteriales</taxon>
        <taxon>Kribbellaceae</taxon>
        <taxon>Kribbella</taxon>
    </lineage>
</organism>
<keyword evidence="2" id="KW-0129">CBS domain</keyword>
<dbReference type="PROSITE" id="PS51371">
    <property type="entry name" value="CBS"/>
    <property type="match status" value="2"/>
</dbReference>
<evidence type="ECO:0000259" key="4">
    <source>
        <dbReference type="PROSITE" id="PS51371"/>
    </source>
</evidence>
<evidence type="ECO:0000256" key="2">
    <source>
        <dbReference type="PROSITE-ProRule" id="PRU00703"/>
    </source>
</evidence>
<dbReference type="PROSITE" id="PS50914">
    <property type="entry name" value="BON"/>
    <property type="match status" value="1"/>
</dbReference>
<dbReference type="Proteomes" id="UP000292695">
    <property type="component" value="Unassembled WGS sequence"/>
</dbReference>
<dbReference type="CDD" id="cd04586">
    <property type="entry name" value="CBS_pair_BON_assoc"/>
    <property type="match status" value="1"/>
</dbReference>
<dbReference type="InterPro" id="IPR051462">
    <property type="entry name" value="CBS_domain-containing"/>
</dbReference>
<feature type="domain" description="CBS" evidence="4">
    <location>
        <begin position="12"/>
        <end position="69"/>
    </location>
</feature>
<dbReference type="InterPro" id="IPR046342">
    <property type="entry name" value="CBS_dom_sf"/>
</dbReference>
<dbReference type="InterPro" id="IPR007055">
    <property type="entry name" value="BON_dom"/>
</dbReference>
<proteinExistence type="predicted"/>
<evidence type="ECO:0000256" key="1">
    <source>
        <dbReference type="ARBA" id="ARBA00022737"/>
    </source>
</evidence>
<dbReference type="RefSeq" id="WP_131296604.1">
    <property type="nucleotide sequence ID" value="NZ_SJKA01000030.1"/>
</dbReference>
<protein>
    <submittedName>
        <fullName evidence="5">CBS domain-containing protein</fullName>
    </submittedName>
</protein>
<dbReference type="PANTHER" id="PTHR48108:SF34">
    <property type="entry name" value="CBS DOMAIN-CONTAINING PROTEIN YHCV"/>
    <property type="match status" value="1"/>
</dbReference>
<dbReference type="Gene3D" id="3.10.580.10">
    <property type="entry name" value="CBS-domain"/>
    <property type="match status" value="1"/>
</dbReference>
<dbReference type="EMBL" id="SJKA01000030">
    <property type="protein sequence ID" value="TCC16089.1"/>
    <property type="molecule type" value="Genomic_DNA"/>
</dbReference>
<dbReference type="PANTHER" id="PTHR48108">
    <property type="entry name" value="CBS DOMAIN-CONTAINING PROTEIN CBSX2, CHLOROPLASTIC"/>
    <property type="match status" value="1"/>
</dbReference>
<comment type="caution">
    <text evidence="5">The sequence shown here is derived from an EMBL/GenBank/DDBJ whole genome shotgun (WGS) entry which is preliminary data.</text>
</comment>
<keyword evidence="1" id="KW-0677">Repeat</keyword>
<feature type="domain" description="CBS" evidence="4">
    <location>
        <begin position="90"/>
        <end position="145"/>
    </location>
</feature>
<dbReference type="SUPFAM" id="SSF54631">
    <property type="entry name" value="CBS-domain pair"/>
    <property type="match status" value="1"/>
</dbReference>
<dbReference type="PIRSF" id="PIRSF036990">
    <property type="entry name" value="UCP036990_CBS_BON"/>
    <property type="match status" value="1"/>
</dbReference>
<dbReference type="AlphaFoldDB" id="A0A4R0HYZ2"/>
<dbReference type="Gene3D" id="3.30.1340.30">
    <property type="match status" value="1"/>
</dbReference>
<accession>A0A4R0HYZ2</accession>
<evidence type="ECO:0000313" key="5">
    <source>
        <dbReference type="EMBL" id="TCC16089.1"/>
    </source>
</evidence>
<evidence type="ECO:0000313" key="6">
    <source>
        <dbReference type="Proteomes" id="UP000292695"/>
    </source>
</evidence>
<name>A0A4R0HYZ2_9ACTN</name>
<feature type="domain" description="BON" evidence="3">
    <location>
        <begin position="142"/>
        <end position="211"/>
    </location>
</feature>
<keyword evidence="6" id="KW-1185">Reference proteome</keyword>